<dbReference type="Pfam" id="PF22596">
    <property type="entry name" value="Scabin-like"/>
    <property type="match status" value="1"/>
</dbReference>
<accession>A0A7J7DCH9</accession>
<evidence type="ECO:0000313" key="3">
    <source>
        <dbReference type="EMBL" id="KAF5744033.1"/>
    </source>
</evidence>
<gene>
    <name evidence="3" type="ORF">HS088_TW08G00624</name>
</gene>
<dbReference type="Gene3D" id="2.110.10.10">
    <property type="entry name" value="Hemopexin-like domain"/>
    <property type="match status" value="1"/>
</dbReference>
<dbReference type="SUPFAM" id="SSF50923">
    <property type="entry name" value="Hemopexin-like domain"/>
    <property type="match status" value="1"/>
</dbReference>
<name>A0A7J7DCH9_TRIWF</name>
<protein>
    <recommendedName>
        <fullName evidence="2">Pierisin-like domain-containing protein</fullName>
    </recommendedName>
</protein>
<dbReference type="InterPro" id="IPR018487">
    <property type="entry name" value="Hemopexin-like_repeat"/>
</dbReference>
<evidence type="ECO:0000259" key="2">
    <source>
        <dbReference type="Pfam" id="PF22596"/>
    </source>
</evidence>
<dbReference type="AlphaFoldDB" id="A0A7J7DCH9"/>
<dbReference type="InParanoid" id="A0A7J7DCH9"/>
<feature type="domain" description="Pierisin-like" evidence="2">
    <location>
        <begin position="76"/>
        <end position="193"/>
    </location>
</feature>
<dbReference type="OrthoDB" id="6845681at2759"/>
<dbReference type="Gene3D" id="3.90.210.10">
    <property type="entry name" value="Heat-Labile Enterotoxin, subunit A"/>
    <property type="match status" value="1"/>
</dbReference>
<proteinExistence type="predicted"/>
<dbReference type="SMART" id="SM00120">
    <property type="entry name" value="HX"/>
    <property type="match status" value="3"/>
</dbReference>
<dbReference type="Proteomes" id="UP000593562">
    <property type="component" value="Unassembled WGS sequence"/>
</dbReference>
<comment type="caution">
    <text evidence="3">The sequence shown here is derived from an EMBL/GenBank/DDBJ whole genome shotgun (WGS) entry which is preliminary data.</text>
</comment>
<dbReference type="InterPro" id="IPR054695">
    <property type="entry name" value="Pierisin-like_dom"/>
</dbReference>
<evidence type="ECO:0000256" key="1">
    <source>
        <dbReference type="PROSITE-ProRule" id="PRU01011"/>
    </source>
</evidence>
<sequence length="531" mass="60593">MSIPPGSLGRGCAATYPEPVNEHEVLGAQFMEEHIYNFNCRTTSSPLADIVYRSSDKDYDRLHHVFRWTRERPGATYRDVFGIGFRAKNEHNTRDEIFYNLDHYIHQAGRPLDPDRRESYAFISTTLSTSWRPTVAQGTTDILCRFEIYAPGGIWIAETLGDRYQADFRRQDEVTFVDGIAPEYIRSVQRFRVNPNAGTARFPRLERVDNEIIINGNFRPHPPMLIFIHNPVYYCMNEDEHGRRRRIDLTRNVYYPPQDRKKREVFTEPKAVDWYASEVANIGTYINAAFRSSRTNEAYIFMNNEYLLLNYAPGMTDDRVVNGPLLICDGFPSLAGTVFAEWGIDCSFGSHDRNKAFIFSGNLCAYINYVPGTTDDKIIKGPITIAAMFPFFKGTVFESGIDSAFEAHTKYEAYLFKGNQYALINYSTPKLIAARPINQGFSSLRGTIFESGIDAAFASHRKKEAYLFKGDSYALIDFASGSKDDRIIGGIKKILPNWSSLRSVLPHKNYGVDHDYNHITTAPAHRVHDEL</sequence>
<dbReference type="EMBL" id="JAAARO010000008">
    <property type="protein sequence ID" value="KAF5744033.1"/>
    <property type="molecule type" value="Genomic_DNA"/>
</dbReference>
<organism evidence="3 4">
    <name type="scientific">Tripterygium wilfordii</name>
    <name type="common">Thunder God vine</name>
    <dbReference type="NCBI Taxonomy" id="458696"/>
    <lineage>
        <taxon>Eukaryota</taxon>
        <taxon>Viridiplantae</taxon>
        <taxon>Streptophyta</taxon>
        <taxon>Embryophyta</taxon>
        <taxon>Tracheophyta</taxon>
        <taxon>Spermatophyta</taxon>
        <taxon>Magnoliopsida</taxon>
        <taxon>eudicotyledons</taxon>
        <taxon>Gunneridae</taxon>
        <taxon>Pentapetalae</taxon>
        <taxon>rosids</taxon>
        <taxon>fabids</taxon>
        <taxon>Celastrales</taxon>
        <taxon>Celastraceae</taxon>
        <taxon>Tripterygium</taxon>
    </lineage>
</organism>
<dbReference type="InterPro" id="IPR036375">
    <property type="entry name" value="Hemopexin-like_dom_sf"/>
</dbReference>
<reference evidence="3 4" key="1">
    <citation type="journal article" date="2020" name="Nat. Commun.">
        <title>Genome of Tripterygium wilfordii and identification of cytochrome P450 involved in triptolide biosynthesis.</title>
        <authorList>
            <person name="Tu L."/>
            <person name="Su P."/>
            <person name="Zhang Z."/>
            <person name="Gao L."/>
            <person name="Wang J."/>
            <person name="Hu T."/>
            <person name="Zhou J."/>
            <person name="Zhang Y."/>
            <person name="Zhao Y."/>
            <person name="Liu Y."/>
            <person name="Song Y."/>
            <person name="Tong Y."/>
            <person name="Lu Y."/>
            <person name="Yang J."/>
            <person name="Xu C."/>
            <person name="Jia M."/>
            <person name="Peters R.J."/>
            <person name="Huang L."/>
            <person name="Gao W."/>
        </authorList>
    </citation>
    <scope>NUCLEOTIDE SEQUENCE [LARGE SCALE GENOMIC DNA]</scope>
    <source>
        <strain evidence="4">cv. XIE 37</strain>
        <tissue evidence="3">Leaf</tissue>
    </source>
</reference>
<feature type="repeat" description="Hemopexin" evidence="1">
    <location>
        <begin position="450"/>
        <end position="501"/>
    </location>
</feature>
<feature type="repeat" description="Hemopexin" evidence="1">
    <location>
        <begin position="398"/>
        <end position="444"/>
    </location>
</feature>
<dbReference type="PROSITE" id="PS51642">
    <property type="entry name" value="HEMOPEXIN_2"/>
    <property type="match status" value="2"/>
</dbReference>
<keyword evidence="4" id="KW-1185">Reference proteome</keyword>
<dbReference type="SUPFAM" id="SSF56399">
    <property type="entry name" value="ADP-ribosylation"/>
    <property type="match status" value="1"/>
</dbReference>
<evidence type="ECO:0000313" key="4">
    <source>
        <dbReference type="Proteomes" id="UP000593562"/>
    </source>
</evidence>